<sequence length="344" mass="36702">MSGGARATVIKFGVFAVVMTTLTAFLFFIFGQYRTGATNDYSAIFSDVSRLKVGDSVRAAGIRVGTVNGVELRTDKTVLVTFDADRGVALTAGTKAAVRYLNLVGDRYLELVDGAGSTRPLPAGAQIPLDRTAPALDLDLLLGGLKPVVQGLNPQDVNALTSSLVRVFQGEGDTLDSVFSKTSSFSNAMADNNRTVQQLIDNMHAVLATLVKDGDKFSGAIDRLERLTTDLAQDRDTIGAAIDSLDSGTASIADLLRKARPPLAGTVQQLGRLAPLLDQGKDQIDVALQKAPDNYRKLVRLGAYGSFIQFYICGMTVRVSDLQGRTAVFPWLRQVGGRCGEPDA</sequence>
<reference evidence="4 5" key="1">
    <citation type="submission" date="2017-01" db="EMBL/GenBank/DDBJ databases">
        <authorList>
            <consortium name="Urmite Genomes"/>
        </authorList>
    </citation>
    <scope>NUCLEOTIDE SEQUENCE [LARGE SCALE GENOMIC DNA]</scope>
    <source>
        <strain evidence="4 5">AB308</strain>
    </source>
</reference>
<dbReference type="GO" id="GO:0051701">
    <property type="term" value="P:biological process involved in interaction with host"/>
    <property type="evidence" value="ECO:0007669"/>
    <property type="project" value="TreeGrafter"/>
</dbReference>
<dbReference type="NCBIfam" id="TIGR00996">
    <property type="entry name" value="Mtu_fam_mce"/>
    <property type="match status" value="1"/>
</dbReference>
<feature type="domain" description="Mammalian cell entry C-terminal" evidence="3">
    <location>
        <begin position="117"/>
        <end position="314"/>
    </location>
</feature>
<dbReference type="PANTHER" id="PTHR33371">
    <property type="entry name" value="INTERMEMBRANE PHOSPHOLIPID TRANSPORT SYSTEM BINDING PROTEIN MLAD-RELATED"/>
    <property type="match status" value="1"/>
</dbReference>
<proteinExistence type="predicted"/>
<dbReference type="InterPro" id="IPR024516">
    <property type="entry name" value="Mce_C"/>
</dbReference>
<evidence type="ECO:0000259" key="3">
    <source>
        <dbReference type="Pfam" id="PF11887"/>
    </source>
</evidence>
<dbReference type="EMBL" id="FTRV01000015">
    <property type="protein sequence ID" value="SPM30992.1"/>
    <property type="molecule type" value="Genomic_DNA"/>
</dbReference>
<dbReference type="InterPro" id="IPR052336">
    <property type="entry name" value="MlaD_Phospholipid_Transporter"/>
</dbReference>
<dbReference type="AlphaFoldDB" id="A0A2U3NHJ2"/>
<dbReference type="Pfam" id="PF11887">
    <property type="entry name" value="Mce4_CUP1"/>
    <property type="match status" value="1"/>
</dbReference>
<name>A0A2U3NHJ2_9MYCO</name>
<evidence type="ECO:0000256" key="1">
    <source>
        <dbReference type="SAM" id="Phobius"/>
    </source>
</evidence>
<dbReference type="GO" id="GO:0005576">
    <property type="term" value="C:extracellular region"/>
    <property type="evidence" value="ECO:0007669"/>
    <property type="project" value="TreeGrafter"/>
</dbReference>
<dbReference type="PANTHER" id="PTHR33371:SF17">
    <property type="entry name" value="MCE-FAMILY PROTEIN MCE1B"/>
    <property type="match status" value="1"/>
</dbReference>
<dbReference type="Proteomes" id="UP000241595">
    <property type="component" value="Unassembled WGS sequence"/>
</dbReference>
<dbReference type="InterPro" id="IPR003399">
    <property type="entry name" value="Mce/MlaD"/>
</dbReference>
<dbReference type="STRING" id="1841859.GCA_900157385_04504"/>
<dbReference type="OrthoDB" id="338143at2"/>
<accession>A0A2U3NHJ2</accession>
<dbReference type="InterPro" id="IPR005693">
    <property type="entry name" value="Mce"/>
</dbReference>
<keyword evidence="5" id="KW-1185">Reference proteome</keyword>
<dbReference type="Pfam" id="PF02470">
    <property type="entry name" value="MlaD"/>
    <property type="match status" value="1"/>
</dbReference>
<evidence type="ECO:0000259" key="2">
    <source>
        <dbReference type="Pfam" id="PF02470"/>
    </source>
</evidence>
<feature type="domain" description="Mce/MlaD" evidence="2">
    <location>
        <begin position="38"/>
        <end position="114"/>
    </location>
</feature>
<protein>
    <submittedName>
        <fullName evidence="4">ABC-type transporter Mla maintaining outer membrane lipid asymmetry, periplasmic component MlaD</fullName>
    </submittedName>
</protein>
<keyword evidence="1" id="KW-1133">Transmembrane helix</keyword>
<keyword evidence="1" id="KW-0812">Transmembrane</keyword>
<evidence type="ECO:0000313" key="4">
    <source>
        <dbReference type="EMBL" id="SPM30992.1"/>
    </source>
</evidence>
<organism evidence="4 5">
    <name type="scientific">Mycobacterium terramassiliense</name>
    <dbReference type="NCBI Taxonomy" id="1841859"/>
    <lineage>
        <taxon>Bacteria</taxon>
        <taxon>Bacillati</taxon>
        <taxon>Actinomycetota</taxon>
        <taxon>Actinomycetes</taxon>
        <taxon>Mycobacteriales</taxon>
        <taxon>Mycobacteriaceae</taxon>
        <taxon>Mycobacterium</taxon>
    </lineage>
</organism>
<dbReference type="RefSeq" id="WP_077102329.1">
    <property type="nucleotide sequence ID" value="NZ_LT717701.1"/>
</dbReference>
<gene>
    <name evidence="4" type="ORF">MTAB308_4503</name>
</gene>
<feature type="transmembrane region" description="Helical" evidence="1">
    <location>
        <begin position="12"/>
        <end position="33"/>
    </location>
</feature>
<evidence type="ECO:0000313" key="5">
    <source>
        <dbReference type="Proteomes" id="UP000241595"/>
    </source>
</evidence>
<keyword evidence="1" id="KW-0472">Membrane</keyword>